<evidence type="ECO:0000259" key="2">
    <source>
        <dbReference type="Pfam" id="PF14358"/>
    </source>
</evidence>
<comment type="caution">
    <text evidence="3">The sequence shown here is derived from an EMBL/GenBank/DDBJ whole genome shotgun (WGS) entry which is preliminary data.</text>
</comment>
<keyword evidence="1" id="KW-1133">Transmembrane helix</keyword>
<dbReference type="Pfam" id="PF14358">
    <property type="entry name" value="DUF4405"/>
    <property type="match status" value="1"/>
</dbReference>
<dbReference type="OrthoDB" id="9793491at2"/>
<keyword evidence="1" id="KW-0472">Membrane</keyword>
<dbReference type="RefSeq" id="WP_059138617.1">
    <property type="nucleotide sequence ID" value="NZ_LMBR01000071.1"/>
</dbReference>
<reference evidence="3 4" key="1">
    <citation type="submission" date="2015-10" db="EMBL/GenBank/DDBJ databases">
        <title>Draft Genome Sequence of Chlorobium limicola strain Frasassi Growing under Artificial Lighting in the Frasassi Cave System.</title>
        <authorList>
            <person name="Mansor M."/>
            <person name="Macalady J."/>
        </authorList>
    </citation>
    <scope>NUCLEOTIDE SEQUENCE [LARGE SCALE GENOMIC DNA]</scope>
    <source>
        <strain evidence="3 4">Frasassi</strain>
    </source>
</reference>
<keyword evidence="1" id="KW-0812">Transmembrane</keyword>
<evidence type="ECO:0000313" key="3">
    <source>
        <dbReference type="EMBL" id="KUL31194.1"/>
    </source>
</evidence>
<name>A0A117MR63_CHLLI</name>
<feature type="transmembrane region" description="Helical" evidence="1">
    <location>
        <begin position="7"/>
        <end position="32"/>
    </location>
</feature>
<proteinExistence type="predicted"/>
<feature type="transmembrane region" description="Helical" evidence="1">
    <location>
        <begin position="52"/>
        <end position="75"/>
    </location>
</feature>
<keyword evidence="4" id="KW-1185">Reference proteome</keyword>
<feature type="domain" description="Flavinylation-associated cytochrome" evidence="2">
    <location>
        <begin position="10"/>
        <end position="77"/>
    </location>
</feature>
<evidence type="ECO:0000313" key="4">
    <source>
        <dbReference type="Proteomes" id="UP000053937"/>
    </source>
</evidence>
<dbReference type="AlphaFoldDB" id="A0A117MR63"/>
<protein>
    <recommendedName>
        <fullName evidence="2">Flavinylation-associated cytochrome domain-containing protein</fullName>
    </recommendedName>
</protein>
<dbReference type="EMBL" id="LMBR01000071">
    <property type="protein sequence ID" value="KUL31194.1"/>
    <property type="molecule type" value="Genomic_DNA"/>
</dbReference>
<dbReference type="InterPro" id="IPR025517">
    <property type="entry name" value="DUF4405"/>
</dbReference>
<gene>
    <name evidence="3" type="ORF">ASB62_03315</name>
</gene>
<accession>A0A117MR63</accession>
<organism evidence="3 4">
    <name type="scientific">Chlorobium limicola</name>
    <dbReference type="NCBI Taxonomy" id="1092"/>
    <lineage>
        <taxon>Bacteria</taxon>
        <taxon>Pseudomonadati</taxon>
        <taxon>Chlorobiota</taxon>
        <taxon>Chlorobiia</taxon>
        <taxon>Chlorobiales</taxon>
        <taxon>Chlorobiaceae</taxon>
        <taxon>Chlorobium/Pelodictyon group</taxon>
        <taxon>Chlorobium</taxon>
    </lineage>
</organism>
<dbReference type="Proteomes" id="UP000053937">
    <property type="component" value="Unassembled WGS sequence"/>
</dbReference>
<sequence length="277" mass="30592">MKKSFSWRIFISFGLLLAFLMLLVSGVILYISPPGRVANWTDWRMLGLTKTAWANQHSIFGFAFALLSIFHLFVINWKAFFSYLKAKSAIGLKSPVELFGSILLALLFGFGTYFAIQPFSAIIDFGDNVSASWEQRDKQPPVPHAETMTLVELAQQPGLGGDAEALKAKLEKAGYTVGSVQETLADIAIRNSTTAEKIYRYIAPEKSGAKKLPSEGLGRKTLQEIADDQGISVTSLQLALRQKEIEAEPGMTLKAIAERNHIDMSELRGMIETMISP</sequence>
<evidence type="ECO:0000256" key="1">
    <source>
        <dbReference type="SAM" id="Phobius"/>
    </source>
</evidence>
<feature type="transmembrane region" description="Helical" evidence="1">
    <location>
        <begin position="96"/>
        <end position="116"/>
    </location>
</feature>